<dbReference type="PANTHER" id="PTHR48079">
    <property type="entry name" value="PROTEIN YEEZ"/>
    <property type="match status" value="1"/>
</dbReference>
<organism evidence="2 3">
    <name type="scientific">Chitinophaga filiformis</name>
    <name type="common">Myxococcus filiformis</name>
    <name type="synonym">Flexibacter filiformis</name>
    <dbReference type="NCBI Taxonomy" id="104663"/>
    <lineage>
        <taxon>Bacteria</taxon>
        <taxon>Pseudomonadati</taxon>
        <taxon>Bacteroidota</taxon>
        <taxon>Chitinophagia</taxon>
        <taxon>Chitinophagales</taxon>
        <taxon>Chitinophagaceae</taxon>
        <taxon>Chitinophaga</taxon>
    </lineage>
</organism>
<proteinExistence type="predicted"/>
<protein>
    <submittedName>
        <fullName evidence="2">Nucleoside-diphosphate-sugar epimerase</fullName>
    </submittedName>
</protein>
<name>A0A1G8BJ84_CHIFI</name>
<dbReference type="GO" id="GO:0004029">
    <property type="term" value="F:aldehyde dehydrogenase (NAD+) activity"/>
    <property type="evidence" value="ECO:0007669"/>
    <property type="project" value="TreeGrafter"/>
</dbReference>
<dbReference type="PANTHER" id="PTHR48079:SF6">
    <property type="entry name" value="NAD(P)-BINDING DOMAIN-CONTAINING PROTEIN-RELATED"/>
    <property type="match status" value="1"/>
</dbReference>
<dbReference type="Gene3D" id="3.40.50.720">
    <property type="entry name" value="NAD(P)-binding Rossmann-like Domain"/>
    <property type="match status" value="1"/>
</dbReference>
<dbReference type="SUPFAM" id="SSF51735">
    <property type="entry name" value="NAD(P)-binding Rossmann-fold domains"/>
    <property type="match status" value="1"/>
</dbReference>
<dbReference type="STRING" id="104663.SAMN04488121_11165"/>
<feature type="domain" description="NAD-dependent epimerase/dehydratase" evidence="1">
    <location>
        <begin position="14"/>
        <end position="221"/>
    </location>
</feature>
<evidence type="ECO:0000259" key="1">
    <source>
        <dbReference type="Pfam" id="PF01370"/>
    </source>
</evidence>
<evidence type="ECO:0000313" key="2">
    <source>
        <dbReference type="EMBL" id="SDH33277.1"/>
    </source>
</evidence>
<dbReference type="Proteomes" id="UP000199045">
    <property type="component" value="Unassembled WGS sequence"/>
</dbReference>
<reference evidence="2 3" key="1">
    <citation type="submission" date="2016-10" db="EMBL/GenBank/DDBJ databases">
        <authorList>
            <person name="de Groot N.N."/>
        </authorList>
    </citation>
    <scope>NUCLEOTIDE SEQUENCE [LARGE SCALE GENOMIC DNA]</scope>
    <source>
        <strain evidence="2 3">DSM 527</strain>
    </source>
</reference>
<evidence type="ECO:0000313" key="3">
    <source>
        <dbReference type="Proteomes" id="UP000199045"/>
    </source>
</evidence>
<dbReference type="AlphaFoldDB" id="A0A1G8BJ84"/>
<dbReference type="GO" id="GO:0005737">
    <property type="term" value="C:cytoplasm"/>
    <property type="evidence" value="ECO:0007669"/>
    <property type="project" value="TreeGrafter"/>
</dbReference>
<dbReference type="CDD" id="cd05262">
    <property type="entry name" value="SDR_a7"/>
    <property type="match status" value="1"/>
</dbReference>
<sequence length="307" mass="32279">MAELCDTKKNIMRVFVTGATGFVGSAIIQELIGAGHQVVGLARSEAAAKALITAGAEVYRGNIDDLDSLQRGAAAADGVIHTAFNHDFSNFKAITDADRGIVDALGTACAGPFIVTSAIGVLPPSTRLLTEEDMPGASMNNRKVTEEACDAVAAKGVSVSVVRLPPSVHGEGDHGFIPMLMGIAKEKGISVYVEEGLNRWPAVHVLDAARLYRLALEKGAAAGTRYHAVGDEGVTFREIAEVIGKHLKVPVVSKSKEEAAAHFGWFAHFAAMNVPASAAQTQEALGWAPVQPGLLADLKSYSYFSLK</sequence>
<dbReference type="InterPro" id="IPR036291">
    <property type="entry name" value="NAD(P)-bd_dom_sf"/>
</dbReference>
<dbReference type="EMBL" id="FNBN01000011">
    <property type="protein sequence ID" value="SDH33277.1"/>
    <property type="molecule type" value="Genomic_DNA"/>
</dbReference>
<dbReference type="InterPro" id="IPR001509">
    <property type="entry name" value="Epimerase_deHydtase"/>
</dbReference>
<dbReference type="Pfam" id="PF01370">
    <property type="entry name" value="Epimerase"/>
    <property type="match status" value="1"/>
</dbReference>
<accession>A0A1G8BJ84</accession>
<gene>
    <name evidence="2" type="ORF">SAMN04488121_11165</name>
</gene>
<dbReference type="InterPro" id="IPR051783">
    <property type="entry name" value="NAD(P)-dependent_oxidoreduct"/>
</dbReference>